<dbReference type="InterPro" id="IPR032710">
    <property type="entry name" value="NTF2-like_dom_sf"/>
</dbReference>
<gene>
    <name evidence="6" type="ORF">SAMN05660866_02511</name>
</gene>
<dbReference type="SMART" id="SM00387">
    <property type="entry name" value="HATPase_c"/>
    <property type="match status" value="1"/>
</dbReference>
<evidence type="ECO:0000313" key="6">
    <source>
        <dbReference type="EMBL" id="SKB63289.1"/>
    </source>
</evidence>
<dbReference type="InterPro" id="IPR003661">
    <property type="entry name" value="HisK_dim/P_dom"/>
</dbReference>
<dbReference type="Gene3D" id="1.10.287.130">
    <property type="match status" value="1"/>
</dbReference>
<keyword evidence="6" id="KW-0808">Transferase</keyword>
<dbReference type="Pfam" id="PF13474">
    <property type="entry name" value="SnoaL_3"/>
    <property type="match status" value="1"/>
</dbReference>
<dbReference type="Gene3D" id="3.10.450.50">
    <property type="match status" value="1"/>
</dbReference>
<dbReference type="OrthoDB" id="1931120at2"/>
<dbReference type="STRING" id="561365.SAMN05660866_02511"/>
<protein>
    <recommendedName>
        <fullName evidence="2">histidine kinase</fullName>
        <ecNumber evidence="2">2.7.13.3</ecNumber>
    </recommendedName>
</protein>
<evidence type="ECO:0000259" key="5">
    <source>
        <dbReference type="PROSITE" id="PS50109"/>
    </source>
</evidence>
<dbReference type="InterPro" id="IPR036890">
    <property type="entry name" value="HATPase_C_sf"/>
</dbReference>
<dbReference type="Proteomes" id="UP000190339">
    <property type="component" value="Unassembled WGS sequence"/>
</dbReference>
<feature type="domain" description="Histidine kinase" evidence="5">
    <location>
        <begin position="2275"/>
        <end position="2512"/>
    </location>
</feature>
<name>A0A1T5CV07_9FLAO</name>
<keyword evidence="6" id="KW-0418">Kinase</keyword>
<dbReference type="PROSITE" id="PS50109">
    <property type="entry name" value="HIS_KIN"/>
    <property type="match status" value="1"/>
</dbReference>
<dbReference type="InterPro" id="IPR036097">
    <property type="entry name" value="HisK_dim/P_sf"/>
</dbReference>
<keyword evidence="7" id="KW-1185">Reference proteome</keyword>
<dbReference type="SMART" id="SM00388">
    <property type="entry name" value="HisKA"/>
    <property type="match status" value="1"/>
</dbReference>
<dbReference type="InterPro" id="IPR004358">
    <property type="entry name" value="Sig_transdc_His_kin-like_C"/>
</dbReference>
<sequence>MKPTKKIEAAVLDVYHKWLHSYLNGDVKTYDSYFDNSFHFIGSTNNEEFLTRKDTTNFFKATAEQLAGKTQLRNETKIIEQFGELVFITHLFDAWFLNGNDWSFYGRFRFSNILEQNEDGWHFVYQHYSTPDSKAQDGETIGFNQITKENLELREAIQRRTVELEEKNKELEIEGSLERIRAKALAMTSSEDLLDVVVTLRTEFLKLGHEAHYFWHMMWLPDKYKKAMTSGDGTRIGMVMELPRHIHGKIPLLANWEKSTDPMVIYTMDAESAIDYVDKMITLGDFKQVDPQAPTHDDIRHIGGLTFIMARTTHGEIGYSLPGVVENPPKEDLEILVKFAGAFDLAHRRFLDLQKAEKQRREVEIALALEKVRSRTMGMQRSDELRDTAMLLFQQIEELGINSFACGFNIWDDDKKAATAWMASTYGLQPPFKTNSAEDVYLLFFEAEKRGESLFILEQKGKELEDHYKYLKTIPEIKNLSDAGVSFPTYQIIHCAYFSKGYLMFITLEPVPDAHDIFKRFAKVFEQTYTRFLDLQKAEAQAKEAQIEAALERIRSRTMAMQNSSELAETSIEMFKQMQALGMRPWACGFNIFEKDEKAVTQWMSAVDGGLLTPFTTPLTENPFFIKISEARQRGEELFVMESGGQELEETYTYMFNLPASKKALGDILVSGFEMPKFQISHCAFFSQGYLMFITYEPYPEAYDVFKRFAKVFEQTYTRFLDLQQAEVQAREAQIEVALERVRSRSMAMHKSDELLEAGSLLYHELFKLGISSLTSGYVLMDKDENIGWNYLSNQLDGTAFAKPMGVPHKETKVMRSITKSWKKQDPFHIIQLNEKGTINHQTFIAERTINFNLTAKELIAHTPKRLALQTFNFKQGYLLIVGAERLSESNIKMMLRFTNAFQQTYTRFLDLQKAEAQAKEAQIEGALERVRSRSLAMHNSEELLAVIEVVSEQLRLLDLKFDTVSFGKNYQKSDFKFWLTASGQPKPVLIQVPFFDNRVLNSVIEAQKKENDFIADVFTKEENRAWSAHMIQHSALKNFPEHVKDFILNSPGFARSSFLMQHIDLYVGNYRAMPFTDEENAIFKRFAQVFSQAYIRFLDLQKAEVQARESQIELALERVRARTMAMQHSTELNDTSALLFQQIQMLGVPPWSCGFNIWEKEDTVFTSYMGSPDGGILKGYKIPLTEEAAFIHFKESRDRGDKLFIDVLEGNALETHYRYFQTLPGIKEIFEKRAQAGYPIPTFQINHLANFSHGNLMFITYEHCPEAHDIFIRFAKVFEQTYTRFLDLQKAEALARESEIQLALERVRARTMAMQSSEELADTAFVLFEQLRNLGGELWGTGFGLCAENSDKDEFWFANKNGVFPPVVIPNTADPAHKEMYQGWRKKVDFLSIEKSGKALKQHYNYMLSIAEVSPFFQKIMDEGLQLPERQQWNAAYFSKGYLLIITIEPYPDVEILKRFAKVFDQTYTRFLDLKKAEEQAREAKIEAALERVRAQSMAMHKSEELKYVIQTVYDQFVILNINIEHTGFIVDYKENDSMHIWLADKNEVPTEVTIPYFDTAHWNSFIQAKEMGKGFFANLLTFEEKNKFYRELFTHIENVSEKIIEFYMNCPGLAISTVLLDNVGLYIENFEGTPYTEGENNILMRFGKVFQQTYTRFLDLKKAEAQTREAQIEAALEKVRSRTMAMRNSSELAEASNLLDEQVKSLGIQTWGCAFHVYADNVEGDYEWFSSKNGRLPFYKTPREDFFLDFYEKGQRGEKFHVEEFVGAKCQAHYDYLKTIPLAGDSLKAMEESGITLPTYQIDHVAFFKHGYILFITYKPVPEAHDIFKRFAKVFEQTYTRFLDLKKAEAQAREAQIEAALEKVRSRSMGMQKSTELLEVILVVSEQLQALGFRFSTVSFLNNNLEDDYSFWVAPYGLPEPVRFSLPYKDIPMIRKLRNAQKKKLSFFTDISSLKEHQEWFQHLLKNSGKNAWTKEISDYQMSKGLARSVSIHPNIMLAIANNQSLPYSDYENKIIARFGQVFEQSYTRFLDLEKAEAQAREAQIEAALEKVRSRSLEMSKSSEMQNVANEILEQVRAVGLQIDALAMSGVIDNDSEYDIWVGGANSKKPLRIPYNNETQVQREFNKAIKERPEFFAKTYTGKVMKDYFKALMGTGNSFNPEIVAFMKTCTGFTTTLTFMKNSGIQLIRYSQEAFSIEDNAVIVRFGKVFEQAYIRFLDLQKAEEQTILAQQNLIKLQAQKQLAEEALSELQQTQTQLIQSEKMASLGELTAGIAHEIQNPLNFVNNFSEVSKELLEEMQEEIENGDFEEVKAIMNDVIQNLEKINHHGKRADAIVKGMLQHSRSSSGTKEPTDINALADEYLRLAYHGLRAKDKSFNATLETDFDKRIGKVNIMPQDMGRVILNLITNAFYAVNEKKQHNENFKPIVSVSTIKVDNHIRVNVSDNGDGIPQKILDKVFQPFFTTKPTGQGTGLGLSVSYDIVKAHGGNLKVETKEGQGTILSIILPIVPN</sequence>
<dbReference type="SUPFAM" id="SSF55874">
    <property type="entry name" value="ATPase domain of HSP90 chaperone/DNA topoisomerase II/histidine kinase"/>
    <property type="match status" value="1"/>
</dbReference>
<dbReference type="InterPro" id="IPR003594">
    <property type="entry name" value="HATPase_dom"/>
</dbReference>
<evidence type="ECO:0000256" key="4">
    <source>
        <dbReference type="SAM" id="Coils"/>
    </source>
</evidence>
<evidence type="ECO:0000313" key="7">
    <source>
        <dbReference type="Proteomes" id="UP000190339"/>
    </source>
</evidence>
<dbReference type="EMBL" id="FUYL01000007">
    <property type="protein sequence ID" value="SKB63289.1"/>
    <property type="molecule type" value="Genomic_DNA"/>
</dbReference>
<evidence type="ECO:0000256" key="2">
    <source>
        <dbReference type="ARBA" id="ARBA00012438"/>
    </source>
</evidence>
<dbReference type="CDD" id="cd00082">
    <property type="entry name" value="HisKA"/>
    <property type="match status" value="1"/>
</dbReference>
<keyword evidence="4" id="KW-0175">Coiled coil</keyword>
<dbReference type="RefSeq" id="WP_079512954.1">
    <property type="nucleotide sequence ID" value="NZ_FUYL01000007.1"/>
</dbReference>
<accession>A0A1T5CV07</accession>
<dbReference type="SUPFAM" id="SSF54427">
    <property type="entry name" value="NTF2-like"/>
    <property type="match status" value="1"/>
</dbReference>
<keyword evidence="3" id="KW-0597">Phosphoprotein</keyword>
<feature type="coiled-coil region" evidence="4">
    <location>
        <begin position="2222"/>
        <end position="2307"/>
    </location>
</feature>
<comment type="catalytic activity">
    <reaction evidence="1">
        <text>ATP + protein L-histidine = ADP + protein N-phospho-L-histidine.</text>
        <dbReference type="EC" id="2.7.13.3"/>
    </reaction>
</comment>
<dbReference type="InterPro" id="IPR005467">
    <property type="entry name" value="His_kinase_dom"/>
</dbReference>
<dbReference type="Pfam" id="PF02518">
    <property type="entry name" value="HATPase_c"/>
    <property type="match status" value="1"/>
</dbReference>
<dbReference type="SUPFAM" id="SSF47384">
    <property type="entry name" value="Homodimeric domain of signal transducing histidine kinase"/>
    <property type="match status" value="1"/>
</dbReference>
<evidence type="ECO:0000256" key="1">
    <source>
        <dbReference type="ARBA" id="ARBA00000085"/>
    </source>
</evidence>
<reference evidence="7" key="1">
    <citation type="submission" date="2017-02" db="EMBL/GenBank/DDBJ databases">
        <authorList>
            <person name="Varghese N."/>
            <person name="Submissions S."/>
        </authorList>
    </citation>
    <scope>NUCLEOTIDE SEQUENCE [LARGE SCALE GENOMIC DNA]</scope>
    <source>
        <strain evidence="7">DSM 23546</strain>
    </source>
</reference>
<evidence type="ECO:0000256" key="3">
    <source>
        <dbReference type="ARBA" id="ARBA00022553"/>
    </source>
</evidence>
<dbReference type="InterPro" id="IPR037401">
    <property type="entry name" value="SnoaL-like"/>
</dbReference>
<dbReference type="Gene3D" id="3.30.565.10">
    <property type="entry name" value="Histidine kinase-like ATPase, C-terminal domain"/>
    <property type="match status" value="1"/>
</dbReference>
<dbReference type="GO" id="GO:0000155">
    <property type="term" value="F:phosphorelay sensor kinase activity"/>
    <property type="evidence" value="ECO:0007669"/>
    <property type="project" value="InterPro"/>
</dbReference>
<dbReference type="PANTHER" id="PTHR43065">
    <property type="entry name" value="SENSOR HISTIDINE KINASE"/>
    <property type="match status" value="1"/>
</dbReference>
<dbReference type="PRINTS" id="PR00344">
    <property type="entry name" value="BCTRLSENSOR"/>
</dbReference>
<proteinExistence type="predicted"/>
<organism evidence="6 7">
    <name type="scientific">Maribacter arcticus</name>
    <dbReference type="NCBI Taxonomy" id="561365"/>
    <lineage>
        <taxon>Bacteria</taxon>
        <taxon>Pseudomonadati</taxon>
        <taxon>Bacteroidota</taxon>
        <taxon>Flavobacteriia</taxon>
        <taxon>Flavobacteriales</taxon>
        <taxon>Flavobacteriaceae</taxon>
        <taxon>Maribacter</taxon>
    </lineage>
</organism>
<dbReference type="EC" id="2.7.13.3" evidence="2"/>
<dbReference type="PANTHER" id="PTHR43065:SF42">
    <property type="entry name" value="TWO-COMPONENT SENSOR PPRA"/>
    <property type="match status" value="1"/>
</dbReference>